<dbReference type="GO" id="GO:0005886">
    <property type="term" value="C:plasma membrane"/>
    <property type="evidence" value="ECO:0007669"/>
    <property type="project" value="UniProtKB-SubCell"/>
</dbReference>
<evidence type="ECO:0000259" key="9">
    <source>
        <dbReference type="PROSITE" id="PS50885"/>
    </source>
</evidence>
<keyword evidence="7" id="KW-0812">Transmembrane</keyword>
<evidence type="ECO:0000256" key="6">
    <source>
        <dbReference type="PROSITE-ProRule" id="PRU00284"/>
    </source>
</evidence>
<evidence type="ECO:0000256" key="5">
    <source>
        <dbReference type="ARBA" id="ARBA00029447"/>
    </source>
</evidence>
<comment type="similarity">
    <text evidence="5">Belongs to the methyl-accepting chemotaxis (MCP) protein family.</text>
</comment>
<dbReference type="Gene3D" id="6.10.340.10">
    <property type="match status" value="1"/>
</dbReference>
<feature type="domain" description="HAMP" evidence="9">
    <location>
        <begin position="326"/>
        <end position="384"/>
    </location>
</feature>
<gene>
    <name evidence="10" type="ORF">J7W16_18130</name>
</gene>
<dbReference type="Proteomes" id="UP000678228">
    <property type="component" value="Unassembled WGS sequence"/>
</dbReference>
<evidence type="ECO:0000256" key="2">
    <source>
        <dbReference type="ARBA" id="ARBA00022475"/>
    </source>
</evidence>
<feature type="transmembrane region" description="Helical" evidence="7">
    <location>
        <begin position="304"/>
        <end position="324"/>
    </location>
</feature>
<feature type="domain" description="Methyl-accepting transducer" evidence="8">
    <location>
        <begin position="403"/>
        <end position="660"/>
    </location>
</feature>
<protein>
    <submittedName>
        <fullName evidence="10">Methyl-accepting chemotaxis protein</fullName>
    </submittedName>
</protein>
<dbReference type="InterPro" id="IPR004089">
    <property type="entry name" value="MCPsignal_dom"/>
</dbReference>
<evidence type="ECO:0000259" key="8">
    <source>
        <dbReference type="PROSITE" id="PS50111"/>
    </source>
</evidence>
<evidence type="ECO:0000256" key="3">
    <source>
        <dbReference type="ARBA" id="ARBA00023136"/>
    </source>
</evidence>
<dbReference type="AlphaFoldDB" id="A0A940WUL8"/>
<comment type="caution">
    <text evidence="10">The sequence shown here is derived from an EMBL/GenBank/DDBJ whole genome shotgun (WGS) entry which is preliminary data.</text>
</comment>
<sequence>MKSIKTRMLVLFTGLILLTVIGVGGLSLYSSTETLRHEANKGIQSAAVEGSKLIEAYLLQQKAYMEALATNPVLMDESVPFEEKVAFFEREAERFGYDSYTVGNVAGDAQTMNADGATFNMAEFPQYQQTLAGESVVSDVVIIEEKPYLVYSAPITEGNEVVGVLMGTRPANMLNEVTGNIVYGDNESTRVFITNRAGTYQAHPEAVLVDMQLNLLELANPEEVEELEELPEAEGEQPAEDTSVEELAKLFEDHISKGETGYGTHTFAGVDILVGYAPIPGTDWVMGIEIDEDEIFSSLNQLRMGLMIVTVFFLLLGIVITYFVSNSISKPLVAVSKEINKLSNYDLTKTEDAKLQKYTKRKDEVGQITHALEQMRESFGQLINSTGDIAGQVSASSEQLTATSQQAVSAAEEVANTIDEIASGATGQAKDTEKGAAQILELGNLIEQDQKYVASLVESTDNVSVLKDEGLDSLKELIEKTSTNTKSIKEIKEIILTTNASAEKIASASQMIKSISEQTNLLALNAAIEAARAGEAGKGFAVVADEVRKLAEQSNEFTEDIVKIIQELTMKTENAVSTMDLVDENTTSQVKSLESTNTKFVGIAEAIQTMTEAMSRITDSGQDMQVKKDELISLIDNLSAIAEENAASTEEASASVEEQTASMNELATSSEELAKLAEKMQESISKFKI</sequence>
<dbReference type="PROSITE" id="PS50885">
    <property type="entry name" value="HAMP"/>
    <property type="match status" value="1"/>
</dbReference>
<dbReference type="Gene3D" id="1.10.287.950">
    <property type="entry name" value="Methyl-accepting chemotaxis protein"/>
    <property type="match status" value="1"/>
</dbReference>
<evidence type="ECO:0000256" key="4">
    <source>
        <dbReference type="ARBA" id="ARBA00023224"/>
    </source>
</evidence>
<keyword evidence="3 7" id="KW-0472">Membrane</keyword>
<evidence type="ECO:0000313" key="11">
    <source>
        <dbReference type="Proteomes" id="UP000678228"/>
    </source>
</evidence>
<name>A0A940WUL8_9BACI</name>
<dbReference type="CDD" id="cd12912">
    <property type="entry name" value="PDC2_MCP_like"/>
    <property type="match status" value="1"/>
</dbReference>
<keyword evidence="4 6" id="KW-0807">Transducer</keyword>
<dbReference type="EMBL" id="JAGKSQ010000009">
    <property type="protein sequence ID" value="MBP3953044.1"/>
    <property type="molecule type" value="Genomic_DNA"/>
</dbReference>
<evidence type="ECO:0000256" key="7">
    <source>
        <dbReference type="SAM" id="Phobius"/>
    </source>
</evidence>
<dbReference type="PANTHER" id="PTHR32089:SF112">
    <property type="entry name" value="LYSOZYME-LIKE PROTEIN-RELATED"/>
    <property type="match status" value="1"/>
</dbReference>
<accession>A0A940WUL8</accession>
<keyword evidence="7" id="KW-1133">Transmembrane helix</keyword>
<dbReference type="PROSITE" id="PS50111">
    <property type="entry name" value="CHEMOTAXIS_TRANSDUC_2"/>
    <property type="match status" value="1"/>
</dbReference>
<dbReference type="Pfam" id="PF00672">
    <property type="entry name" value="HAMP"/>
    <property type="match status" value="1"/>
</dbReference>
<dbReference type="Pfam" id="PF00015">
    <property type="entry name" value="MCPsignal"/>
    <property type="match status" value="1"/>
</dbReference>
<evidence type="ECO:0000256" key="1">
    <source>
        <dbReference type="ARBA" id="ARBA00004236"/>
    </source>
</evidence>
<dbReference type="SUPFAM" id="SSF58104">
    <property type="entry name" value="Methyl-accepting chemotaxis protein (MCP) signaling domain"/>
    <property type="match status" value="1"/>
</dbReference>
<organism evidence="10 11">
    <name type="scientific">Halalkalibacter suaedae</name>
    <dbReference type="NCBI Taxonomy" id="2822140"/>
    <lineage>
        <taxon>Bacteria</taxon>
        <taxon>Bacillati</taxon>
        <taxon>Bacillota</taxon>
        <taxon>Bacilli</taxon>
        <taxon>Bacillales</taxon>
        <taxon>Bacillaceae</taxon>
        <taxon>Halalkalibacter</taxon>
    </lineage>
</organism>
<dbReference type="Gene3D" id="3.30.450.20">
    <property type="entry name" value="PAS domain"/>
    <property type="match status" value="1"/>
</dbReference>
<keyword evidence="11" id="KW-1185">Reference proteome</keyword>
<comment type="subcellular location">
    <subcellularLocation>
        <location evidence="1">Cell membrane</location>
    </subcellularLocation>
</comment>
<dbReference type="InterPro" id="IPR003660">
    <property type="entry name" value="HAMP_dom"/>
</dbReference>
<reference evidence="10" key="1">
    <citation type="submission" date="2021-03" db="EMBL/GenBank/DDBJ databases">
        <title>Bacillus suaedae sp. nov., isolated from Suaeda aralocaspica.</title>
        <authorList>
            <person name="Lei R.F.R."/>
        </authorList>
    </citation>
    <scope>NUCLEOTIDE SEQUENCE</scope>
    <source>
        <strain evidence="10">YZJH907-2</strain>
    </source>
</reference>
<dbReference type="PANTHER" id="PTHR32089">
    <property type="entry name" value="METHYL-ACCEPTING CHEMOTAXIS PROTEIN MCPB"/>
    <property type="match status" value="1"/>
</dbReference>
<keyword evidence="2" id="KW-1003">Cell membrane</keyword>
<dbReference type="SMART" id="SM00283">
    <property type="entry name" value="MA"/>
    <property type="match status" value="1"/>
</dbReference>
<dbReference type="GO" id="GO:0007165">
    <property type="term" value="P:signal transduction"/>
    <property type="evidence" value="ECO:0007669"/>
    <property type="project" value="UniProtKB-KW"/>
</dbReference>
<evidence type="ECO:0000313" key="10">
    <source>
        <dbReference type="EMBL" id="MBP3953044.1"/>
    </source>
</evidence>
<proteinExistence type="inferred from homology"/>